<dbReference type="EMBL" id="CAIIXF020000009">
    <property type="protein sequence ID" value="CAH1794280.1"/>
    <property type="molecule type" value="Genomic_DNA"/>
</dbReference>
<name>A0A8S4PM96_OWEFU</name>
<keyword evidence="2" id="KW-1185">Reference proteome</keyword>
<protein>
    <submittedName>
        <fullName evidence="1">Uncharacterized protein</fullName>
    </submittedName>
</protein>
<dbReference type="Proteomes" id="UP000749559">
    <property type="component" value="Unassembled WGS sequence"/>
</dbReference>
<organism evidence="1 2">
    <name type="scientific">Owenia fusiformis</name>
    <name type="common">Polychaete worm</name>
    <dbReference type="NCBI Taxonomy" id="6347"/>
    <lineage>
        <taxon>Eukaryota</taxon>
        <taxon>Metazoa</taxon>
        <taxon>Spiralia</taxon>
        <taxon>Lophotrochozoa</taxon>
        <taxon>Annelida</taxon>
        <taxon>Polychaeta</taxon>
        <taxon>Sedentaria</taxon>
        <taxon>Canalipalpata</taxon>
        <taxon>Sabellida</taxon>
        <taxon>Oweniida</taxon>
        <taxon>Oweniidae</taxon>
        <taxon>Owenia</taxon>
    </lineage>
</organism>
<dbReference type="AlphaFoldDB" id="A0A8S4PM96"/>
<gene>
    <name evidence="1" type="ORF">OFUS_LOCUS19008</name>
</gene>
<proteinExistence type="predicted"/>
<reference evidence="1" key="1">
    <citation type="submission" date="2022-03" db="EMBL/GenBank/DDBJ databases">
        <authorList>
            <person name="Martin C."/>
        </authorList>
    </citation>
    <scope>NUCLEOTIDE SEQUENCE</scope>
</reference>
<feature type="non-terminal residue" evidence="1">
    <location>
        <position position="110"/>
    </location>
</feature>
<evidence type="ECO:0000313" key="2">
    <source>
        <dbReference type="Proteomes" id="UP000749559"/>
    </source>
</evidence>
<evidence type="ECO:0000313" key="1">
    <source>
        <dbReference type="EMBL" id="CAH1794280.1"/>
    </source>
</evidence>
<sequence>MITFSALKGGWHFCVKYRHSCKGIDDTSRNAHKGASNLASNLKLPVGLLHGHDGVRFYYAKGHSSRFIQKVMQHLTLCGWVSFCLCHTVYTLSLNVKRFYLQFESCHWYS</sequence>
<accession>A0A8S4PM96</accession>
<comment type="caution">
    <text evidence="1">The sequence shown here is derived from an EMBL/GenBank/DDBJ whole genome shotgun (WGS) entry which is preliminary data.</text>
</comment>